<evidence type="ECO:0000313" key="9">
    <source>
        <dbReference type="EMBL" id="JAV61796.1"/>
    </source>
</evidence>
<accession>A0A1Y1KQT3</accession>
<feature type="domain" description="Sushi" evidence="8">
    <location>
        <begin position="163"/>
        <end position="228"/>
    </location>
</feature>
<evidence type="ECO:0000256" key="5">
    <source>
        <dbReference type="SAM" id="MobiDB-lite"/>
    </source>
</evidence>
<feature type="compositionally biased region" description="Polar residues" evidence="5">
    <location>
        <begin position="505"/>
        <end position="514"/>
    </location>
</feature>
<dbReference type="Gene3D" id="2.10.70.10">
    <property type="entry name" value="Complement Module, domain 1"/>
    <property type="match status" value="4"/>
</dbReference>
<dbReference type="InterPro" id="IPR000436">
    <property type="entry name" value="Sushi_SCR_CCP_dom"/>
</dbReference>
<keyword evidence="2" id="KW-0677">Repeat</keyword>
<keyword evidence="1 7" id="KW-0732">Signal</keyword>
<evidence type="ECO:0000256" key="3">
    <source>
        <dbReference type="ARBA" id="ARBA00023157"/>
    </source>
</evidence>
<keyword evidence="3" id="KW-1015">Disulfide bond</keyword>
<keyword evidence="6" id="KW-0812">Transmembrane</keyword>
<feature type="transmembrane region" description="Helical" evidence="6">
    <location>
        <begin position="385"/>
        <end position="406"/>
    </location>
</feature>
<dbReference type="AlphaFoldDB" id="A0A1Y1KQT3"/>
<feature type="signal peptide" evidence="7">
    <location>
        <begin position="1"/>
        <end position="18"/>
    </location>
</feature>
<protein>
    <recommendedName>
        <fullName evidence="8">Sushi domain-containing protein</fullName>
    </recommendedName>
</protein>
<feature type="domain" description="Sushi" evidence="8">
    <location>
        <begin position="306"/>
        <end position="371"/>
    </location>
</feature>
<feature type="chain" id="PRO_5036312518" description="Sushi domain-containing protein" evidence="7">
    <location>
        <begin position="19"/>
        <end position="612"/>
    </location>
</feature>
<comment type="caution">
    <text evidence="4">Lacks conserved residue(s) required for the propagation of feature annotation.</text>
</comment>
<dbReference type="EMBL" id="VVIM01000005">
    <property type="protein sequence ID" value="KAB0799045.1"/>
    <property type="molecule type" value="Genomic_DNA"/>
</dbReference>
<feature type="domain" description="Sushi" evidence="8">
    <location>
        <begin position="237"/>
        <end position="304"/>
    </location>
</feature>
<keyword evidence="6" id="KW-0472">Membrane</keyword>
<dbReference type="CDD" id="cd00033">
    <property type="entry name" value="CCP"/>
    <property type="match status" value="3"/>
</dbReference>
<feature type="domain" description="Sushi" evidence="8">
    <location>
        <begin position="94"/>
        <end position="158"/>
    </location>
</feature>
<dbReference type="Proteomes" id="UP000327044">
    <property type="component" value="Unassembled WGS sequence"/>
</dbReference>
<proteinExistence type="predicted"/>
<evidence type="ECO:0000256" key="7">
    <source>
        <dbReference type="SAM" id="SignalP"/>
    </source>
</evidence>
<dbReference type="OrthoDB" id="6127264at2759"/>
<dbReference type="EMBL" id="GEZM01081203">
    <property type="protein sequence ID" value="JAV61796.1"/>
    <property type="molecule type" value="Transcribed_RNA"/>
</dbReference>
<dbReference type="InterPro" id="IPR035976">
    <property type="entry name" value="Sushi/SCR/CCP_sf"/>
</dbReference>
<keyword evidence="6" id="KW-1133">Transmembrane helix</keyword>
<evidence type="ECO:0000256" key="1">
    <source>
        <dbReference type="ARBA" id="ARBA00022729"/>
    </source>
</evidence>
<dbReference type="PANTHER" id="PTHR45656">
    <property type="entry name" value="PROTEIN CBR-CLEC-78"/>
    <property type="match status" value="1"/>
</dbReference>
<keyword evidence="11" id="KW-1185">Reference proteome</keyword>
<keyword evidence="4" id="KW-0768">Sushi</keyword>
<dbReference type="Pfam" id="PF00084">
    <property type="entry name" value="Sushi"/>
    <property type="match status" value="4"/>
</dbReference>
<evidence type="ECO:0000313" key="11">
    <source>
        <dbReference type="Proteomes" id="UP000327044"/>
    </source>
</evidence>
<reference evidence="10 11" key="2">
    <citation type="journal article" date="2018" name="Elife">
        <title>Firefly genomes illuminate parallel origins of bioluminescence in beetles.</title>
        <authorList>
            <person name="Fallon T.R."/>
            <person name="Lower S.E."/>
            <person name="Chang C.H."/>
            <person name="Bessho-Uehara M."/>
            <person name="Martin G.J."/>
            <person name="Bewick A.J."/>
            <person name="Behringer M."/>
            <person name="Debat H.J."/>
            <person name="Wong I."/>
            <person name="Day J.C."/>
            <person name="Suvorov A."/>
            <person name="Silva C.J."/>
            <person name="Stanger-Hall K.F."/>
            <person name="Hall D.W."/>
            <person name="Schmitz R.J."/>
            <person name="Nelson D.R."/>
            <person name="Lewis S.M."/>
            <person name="Shigenobu S."/>
            <person name="Bybee S.M."/>
            <person name="Larracuente A.M."/>
            <person name="Oba Y."/>
            <person name="Weng J.K."/>
        </authorList>
    </citation>
    <scope>NUCLEOTIDE SEQUENCE [LARGE SCALE GENOMIC DNA]</scope>
    <source>
        <strain evidence="10">1611_PpyrPB1</strain>
        <tissue evidence="10">Whole body</tissue>
    </source>
</reference>
<evidence type="ECO:0000256" key="6">
    <source>
        <dbReference type="SAM" id="Phobius"/>
    </source>
</evidence>
<dbReference type="SMART" id="SM00032">
    <property type="entry name" value="CCP"/>
    <property type="match status" value="5"/>
</dbReference>
<reference evidence="10" key="3">
    <citation type="submission" date="2019-08" db="EMBL/GenBank/DDBJ databases">
        <authorList>
            <consortium name="Photinus pyralis genome working group"/>
            <person name="Fallon T.R."/>
            <person name="Sander Lower S.E."/>
            <person name="Weng J.-K."/>
        </authorList>
    </citation>
    <scope>NUCLEOTIDE SEQUENCE</scope>
    <source>
        <strain evidence="10">1611_PpyrPB1</strain>
        <tissue evidence="10">Whole body</tissue>
    </source>
</reference>
<sequence>MELTLNFLLLFLSNFSFGVTFLSPITNVTSLCSDYGQVEHAMVSTTVDNLLMDDISQQQTVHIHCTVGYDLEGPPKIPCVNGEWEQTVRPRCLARCDHPPYISNGRYQLDGNQSDGIYKKGALAIYSCKEGYQLTPPESHYRVCEKGIWTGANATCVRTEKILGCKPAKDILNGYYVHETPGDYDGVYSVGQRLHFSCKTGYVLIGPLIQQCLDDGTWSPKRPPLCLPDANESTDDYPCSSAPTVPHALTSVVQGFQSLETALPGTEVEIKCTTKYRNARNPCQSTRLKCTNGRWVGMLPNCVLARECSSPPVVAHGSPFDLNPETGRVRYPINAQISYQCLPGFELQGNYILTCSAGGCWTPMNPPACKLNSHYFLEVNGGGPMLISLATGAGVLLLLLIIWLAIVCRRRKPLSRAVPLPPPVPRPDLADHAALLHHPDRLALIAFADGIQVGQSVLPTYEEAVRDRGPGVVSSRFTRPHWPSLAHRRNRNSPDIVHVTRQGSFVSHSNSTRSGGDPMGSTDTMIASEGSTAVTLDTASSHSGSQSASCRAHCGSLASFDTSSVHNTEGVPLLEESELEEIQGETRSLAMENRSMADDGSFKFNINSLDLA</sequence>
<feature type="region of interest" description="Disordered" evidence="5">
    <location>
        <begin position="505"/>
        <end position="525"/>
    </location>
</feature>
<dbReference type="PROSITE" id="PS50923">
    <property type="entry name" value="SUSHI"/>
    <property type="match status" value="4"/>
</dbReference>
<dbReference type="PANTHER" id="PTHR45656:SF4">
    <property type="entry name" value="PROTEIN CBR-CLEC-78"/>
    <property type="match status" value="1"/>
</dbReference>
<evidence type="ECO:0000259" key="8">
    <source>
        <dbReference type="PROSITE" id="PS50923"/>
    </source>
</evidence>
<dbReference type="InParanoid" id="A0A1Y1KQT3"/>
<evidence type="ECO:0000313" key="10">
    <source>
        <dbReference type="EMBL" id="KAB0799045.1"/>
    </source>
</evidence>
<evidence type="ECO:0000256" key="4">
    <source>
        <dbReference type="PROSITE-ProRule" id="PRU00302"/>
    </source>
</evidence>
<organism evidence="9">
    <name type="scientific">Photinus pyralis</name>
    <name type="common">Common eastern firefly</name>
    <name type="synonym">Lampyris pyralis</name>
    <dbReference type="NCBI Taxonomy" id="7054"/>
    <lineage>
        <taxon>Eukaryota</taxon>
        <taxon>Metazoa</taxon>
        <taxon>Ecdysozoa</taxon>
        <taxon>Arthropoda</taxon>
        <taxon>Hexapoda</taxon>
        <taxon>Insecta</taxon>
        <taxon>Pterygota</taxon>
        <taxon>Neoptera</taxon>
        <taxon>Endopterygota</taxon>
        <taxon>Coleoptera</taxon>
        <taxon>Polyphaga</taxon>
        <taxon>Elateriformia</taxon>
        <taxon>Elateroidea</taxon>
        <taxon>Lampyridae</taxon>
        <taxon>Lampyrinae</taxon>
        <taxon>Photinus</taxon>
    </lineage>
</organism>
<gene>
    <name evidence="10" type="ORF">PPYR_06925</name>
</gene>
<dbReference type="SUPFAM" id="SSF57535">
    <property type="entry name" value="Complement control module/SCR domain"/>
    <property type="match status" value="5"/>
</dbReference>
<dbReference type="InterPro" id="IPR051277">
    <property type="entry name" value="SEZ6_CSMD_C4BPB_Regulators"/>
</dbReference>
<name>A0A1Y1KQT3_PHOPY</name>
<evidence type="ECO:0000256" key="2">
    <source>
        <dbReference type="ARBA" id="ARBA00022737"/>
    </source>
</evidence>
<reference evidence="9" key="1">
    <citation type="journal article" date="2016" name="Sci. Rep.">
        <title>Molecular characterization of firefly nuptial gifts: a multi-omics approach sheds light on postcopulatory sexual selection.</title>
        <authorList>
            <person name="Al-Wathiqui N."/>
            <person name="Fallon T.R."/>
            <person name="South A."/>
            <person name="Weng J.K."/>
            <person name="Lewis S.M."/>
        </authorList>
    </citation>
    <scope>NUCLEOTIDE SEQUENCE</scope>
</reference>